<dbReference type="EMBL" id="AAUJ02000001">
    <property type="protein sequence ID" value="EED67526.1"/>
    <property type="molecule type" value="Genomic_DNA"/>
</dbReference>
<gene>
    <name evidence="2" type="ORF">CtesDRAFT_PD2472</name>
</gene>
<evidence type="ECO:0000313" key="2">
    <source>
        <dbReference type="EMBL" id="EED67526.1"/>
    </source>
</evidence>
<protein>
    <submittedName>
        <fullName evidence="2">Uncharacterized protein</fullName>
    </submittedName>
</protein>
<sequence length="83" mass="9941">MGIQDRDYYREDYAEKNGMRYDASRATYSTAQHTQAPESVRYRQEPKKKATFMDKFLWVMGLVLGTCVYFGYFRADFLRWLSN</sequence>
<accession>B7WUL3</accession>
<dbReference type="AlphaFoldDB" id="B7WUL3"/>
<comment type="caution">
    <text evidence="2">The sequence shown here is derived from an EMBL/GenBank/DDBJ whole genome shotgun (WGS) entry which is preliminary data.</text>
</comment>
<organism evidence="2 3">
    <name type="scientific">Comamonas testosteroni (strain DSM 14576 / KF-1)</name>
    <name type="common">Pseudomonas testosteroni</name>
    <dbReference type="NCBI Taxonomy" id="399795"/>
    <lineage>
        <taxon>Bacteria</taxon>
        <taxon>Pseudomonadati</taxon>
        <taxon>Pseudomonadota</taxon>
        <taxon>Betaproteobacteria</taxon>
        <taxon>Burkholderiales</taxon>
        <taxon>Comamonadaceae</taxon>
        <taxon>Comamonas</taxon>
    </lineage>
</organism>
<keyword evidence="1" id="KW-0812">Transmembrane</keyword>
<keyword evidence="1" id="KW-0472">Membrane</keyword>
<name>B7WUL3_COMTK</name>
<reference evidence="2 3" key="1">
    <citation type="journal article" date="2004" name="Appl. Environ. Microbiol.">
        <title>Mineralization of individual congeners of linear alkylbenzenesulfonate by defined pairs of heterotrophic bacteria.</title>
        <authorList>
            <person name="Schleheck D."/>
            <person name="Knepper T.P."/>
            <person name="Fischer K."/>
            <person name="Cook A.M."/>
        </authorList>
    </citation>
    <scope>NUCLEOTIDE SEQUENCE [LARGE SCALE GENOMIC DNA]</scope>
    <source>
        <strain evidence="3">DSM 14576 / KF-1</strain>
    </source>
</reference>
<evidence type="ECO:0000313" key="3">
    <source>
        <dbReference type="Proteomes" id="UP000003039"/>
    </source>
</evidence>
<evidence type="ECO:0000256" key="1">
    <source>
        <dbReference type="SAM" id="Phobius"/>
    </source>
</evidence>
<dbReference type="Proteomes" id="UP000003039">
    <property type="component" value="Unassembled WGS sequence"/>
</dbReference>
<feature type="transmembrane region" description="Helical" evidence="1">
    <location>
        <begin position="56"/>
        <end position="75"/>
    </location>
</feature>
<keyword evidence="1" id="KW-1133">Transmembrane helix</keyword>
<dbReference type="OrthoDB" id="9992565at2"/>
<proteinExistence type="predicted"/>
<dbReference type="RefSeq" id="WP_003055238.1">
    <property type="nucleotide sequence ID" value="NZ_AAUJ02000001.1"/>
</dbReference>